<feature type="compositionally biased region" description="Basic and acidic residues" evidence="1">
    <location>
        <begin position="173"/>
        <end position="192"/>
    </location>
</feature>
<gene>
    <name evidence="3" type="ORF">M0811_08605</name>
</gene>
<feature type="region of interest" description="Disordered" evidence="1">
    <location>
        <begin position="48"/>
        <end position="115"/>
    </location>
</feature>
<feature type="compositionally biased region" description="Polar residues" evidence="1">
    <location>
        <begin position="83"/>
        <end position="115"/>
    </location>
</feature>
<dbReference type="Proteomes" id="UP001149090">
    <property type="component" value="Unassembled WGS sequence"/>
</dbReference>
<keyword evidence="2" id="KW-0472">Membrane</keyword>
<name>A0A9Q0LIM5_ANAIG</name>
<evidence type="ECO:0000313" key="4">
    <source>
        <dbReference type="Proteomes" id="UP001149090"/>
    </source>
</evidence>
<keyword evidence="2" id="KW-0812">Transmembrane</keyword>
<dbReference type="AlphaFoldDB" id="A0A9Q0LIM5"/>
<feature type="region of interest" description="Disordered" evidence="1">
    <location>
        <begin position="173"/>
        <end position="196"/>
    </location>
</feature>
<keyword evidence="4" id="KW-1185">Reference proteome</keyword>
<feature type="transmembrane region" description="Helical" evidence="2">
    <location>
        <begin position="412"/>
        <end position="430"/>
    </location>
</feature>
<feature type="compositionally biased region" description="Polar residues" evidence="1">
    <location>
        <begin position="56"/>
        <end position="68"/>
    </location>
</feature>
<sequence length="431" mass="50865">MSLTNYFPSNQQESKPVYAILSILHEMSVPKVDPLPKTIRTLEFENKVKANRKRQTPPQKTQFENNQEFETEIKMPRIEQSNDKYPSPNSVPTKDSPQELFIQTNPKKNDLNSTKESAIMKKKENKENSNENKNQIKNQLENQPQIQNSIRQNSRQNSPQPNVRKLRLQDYQQRRKEKQNEIHNDSERDSIRSVESSPFLHQSPFVSSLLTSPNFHEESKNFEQIADGLFQKGRELKHKGNKIENKKEQFEVFFRSGIMFMEGGEYYELESKNSEARIKATTSYKQTSGFLNYCATSFADLHNFDLASLGFLCIAIIEMRLFQLNRVQSLQTNKKALQYLPNRTLNLEDQKEFHANMSHIFRSYDAWDHFEKYKQKSGRRDLDFSINLHKAMPHDVIDFLKTEFLLEFHSSFFFDSLFFFFLSLCFFLFCF</sequence>
<accession>A0A9Q0LIM5</accession>
<proteinExistence type="predicted"/>
<protein>
    <submittedName>
        <fullName evidence="3">Af4/fmr2 family member</fullName>
    </submittedName>
</protein>
<evidence type="ECO:0000313" key="3">
    <source>
        <dbReference type="EMBL" id="KAJ5073488.1"/>
    </source>
</evidence>
<keyword evidence="2" id="KW-1133">Transmembrane helix</keyword>
<evidence type="ECO:0000256" key="1">
    <source>
        <dbReference type="SAM" id="MobiDB-lite"/>
    </source>
</evidence>
<comment type="caution">
    <text evidence="3">The sequence shown here is derived from an EMBL/GenBank/DDBJ whole genome shotgun (WGS) entry which is preliminary data.</text>
</comment>
<dbReference type="EMBL" id="JAPDFW010000074">
    <property type="protein sequence ID" value="KAJ5073488.1"/>
    <property type="molecule type" value="Genomic_DNA"/>
</dbReference>
<feature type="compositionally biased region" description="Basic and acidic residues" evidence="1">
    <location>
        <begin position="71"/>
        <end position="82"/>
    </location>
</feature>
<reference evidence="3" key="1">
    <citation type="submission" date="2022-10" db="EMBL/GenBank/DDBJ databases">
        <title>Novel sulphate-reducing endosymbionts in the free-living metamonad Anaeramoeba.</title>
        <authorList>
            <person name="Jerlstrom-Hultqvist J."/>
            <person name="Cepicka I."/>
            <person name="Gallot-Lavallee L."/>
            <person name="Salas-Leiva D."/>
            <person name="Curtis B.A."/>
            <person name="Zahonova K."/>
            <person name="Pipaliya S."/>
            <person name="Dacks J."/>
            <person name="Roger A.J."/>
        </authorList>
    </citation>
    <scope>NUCLEOTIDE SEQUENCE</scope>
    <source>
        <strain evidence="3">BMAN</strain>
    </source>
</reference>
<organism evidence="3 4">
    <name type="scientific">Anaeramoeba ignava</name>
    <name type="common">Anaerobic marine amoeba</name>
    <dbReference type="NCBI Taxonomy" id="1746090"/>
    <lineage>
        <taxon>Eukaryota</taxon>
        <taxon>Metamonada</taxon>
        <taxon>Anaeramoebidae</taxon>
        <taxon>Anaeramoeba</taxon>
    </lineage>
</organism>
<evidence type="ECO:0000256" key="2">
    <source>
        <dbReference type="SAM" id="Phobius"/>
    </source>
</evidence>